<proteinExistence type="predicted"/>
<dbReference type="Proteomes" id="UP001327560">
    <property type="component" value="Chromosome 2"/>
</dbReference>
<evidence type="ECO:0000313" key="2">
    <source>
        <dbReference type="Proteomes" id="UP001327560"/>
    </source>
</evidence>
<reference evidence="1 2" key="1">
    <citation type="submission" date="2023-10" db="EMBL/GenBank/DDBJ databases">
        <title>Chromosome-scale genome assembly provides insights into flower coloration mechanisms of Canna indica.</title>
        <authorList>
            <person name="Li C."/>
        </authorList>
    </citation>
    <scope>NUCLEOTIDE SEQUENCE [LARGE SCALE GENOMIC DNA]</scope>
    <source>
        <tissue evidence="1">Flower</tissue>
    </source>
</reference>
<dbReference type="PANTHER" id="PTHR31972:SF48">
    <property type="entry name" value="OS04G0407500 PROTEIN"/>
    <property type="match status" value="1"/>
</dbReference>
<evidence type="ECO:0000313" key="1">
    <source>
        <dbReference type="EMBL" id="WOK97301.1"/>
    </source>
</evidence>
<gene>
    <name evidence="1" type="ORF">Cni_G06009</name>
</gene>
<dbReference type="EMBL" id="CP136891">
    <property type="protein sequence ID" value="WOK97301.1"/>
    <property type="molecule type" value="Genomic_DNA"/>
</dbReference>
<protein>
    <submittedName>
        <fullName evidence="1">Uncharacterized protein</fullName>
    </submittedName>
</protein>
<keyword evidence="2" id="KW-1185">Reference proteome</keyword>
<dbReference type="InterPro" id="IPR008586">
    <property type="entry name" value="DUF868_pln"/>
</dbReference>
<dbReference type="AlphaFoldDB" id="A0AAQ3JYW7"/>
<name>A0AAQ3JYW7_9LILI</name>
<dbReference type="PANTHER" id="PTHR31972">
    <property type="entry name" value="EXPRESSED PROTEIN"/>
    <property type="match status" value="1"/>
</dbReference>
<dbReference type="Pfam" id="PF05910">
    <property type="entry name" value="DUF868"/>
    <property type="match status" value="1"/>
</dbReference>
<sequence length="315" mass="35337">MVISKAKKRHLSSNHLLLPPSMKDFASCFSEHALKVSDTSCSASSSGGNSSVIDNAAPVLAAVTCVYRARLLTQKELLIRVAWSKRKECHALSVAVDDIPWQANAMSSQLLRKKGSRTFICRNFNVGLHWDISSATYGAGPEPTDGFYVAVVVNSEFALLLGDLSDDYRRRSEESTLPVAECSMICRREQVVGDAPHTTRARFHDGEGDHEITVRFRADGWDRVRDSELSVSVDGKRVVQVRSLRWNFRGNHTIFIDGSPVDMTWDMHDWWFGGGAAAVFMFRARSTLESRLWLEEEALQQPPRFSLLIQAFRSQ</sequence>
<organism evidence="1 2">
    <name type="scientific">Canna indica</name>
    <name type="common">Indian-shot</name>
    <dbReference type="NCBI Taxonomy" id="4628"/>
    <lineage>
        <taxon>Eukaryota</taxon>
        <taxon>Viridiplantae</taxon>
        <taxon>Streptophyta</taxon>
        <taxon>Embryophyta</taxon>
        <taxon>Tracheophyta</taxon>
        <taxon>Spermatophyta</taxon>
        <taxon>Magnoliopsida</taxon>
        <taxon>Liliopsida</taxon>
        <taxon>Zingiberales</taxon>
        <taxon>Cannaceae</taxon>
        <taxon>Canna</taxon>
    </lineage>
</organism>
<accession>A0AAQ3JYW7</accession>